<dbReference type="InterPro" id="IPR011251">
    <property type="entry name" value="Luciferase-like_dom"/>
</dbReference>
<dbReference type="SUPFAM" id="SSF51679">
    <property type="entry name" value="Bacterial luciferase-like"/>
    <property type="match status" value="1"/>
</dbReference>
<feature type="domain" description="Luciferase-like" evidence="3">
    <location>
        <begin position="21"/>
        <end position="299"/>
    </location>
</feature>
<evidence type="ECO:0000259" key="3">
    <source>
        <dbReference type="Pfam" id="PF00296"/>
    </source>
</evidence>
<reference evidence="5 6" key="1">
    <citation type="submission" date="2017-09" db="EMBL/GenBank/DDBJ databases">
        <title>Arcobacter canalis sp. nov., a new species isolated from a water canal contaminated with urban sewage.</title>
        <authorList>
            <person name="Perez-Cataluna A."/>
            <person name="Salas-Masso N."/>
            <person name="Figueras M.J."/>
        </authorList>
    </citation>
    <scope>NUCLEOTIDE SEQUENCE [LARGE SCALE GENOMIC DNA]</scope>
    <source>
        <strain evidence="5 6">F98-3</strain>
    </source>
</reference>
<sequence length="334" mass="37644">MHNNKTPLSILDLVPICEGYTISDAIKNSIKLAQTAEKMGYKRFWVSEHHNIIDIASAATSVILSHIGAKTNNIRLGSGGVMLLNHSPLVIAEQFGTLETLYPNRIDLGIGRAPGTDYETKKALRCNLSNNEDAFPQILDELEYFLSKDSLKGKIKAIPGAGLQLPIYLLGSSTYSAKLAAKKGLGFAFASHFAPLSMNEAIKIYRENFKPSKYLDKPYLIICINAIAATTQEEAEYLATTELQKFLNLNKGKNQLVQKPVANMNELWSFHEERMIKEQLRESIWGTPSFVIKKLEELINRTKADEIMINSWIYDAKMRSYSYELIAKEWFKSK</sequence>
<dbReference type="AlphaFoldDB" id="A0A2G1DJS8"/>
<evidence type="ECO:0000313" key="7">
    <source>
        <dbReference type="Proteomes" id="UP000262712"/>
    </source>
</evidence>
<dbReference type="NCBIfam" id="TIGR03558">
    <property type="entry name" value="oxido_grp_1"/>
    <property type="match status" value="1"/>
</dbReference>
<dbReference type="RefSeq" id="WP_099341748.1">
    <property type="nucleotide sequence ID" value="NZ_CP032098.1"/>
</dbReference>
<evidence type="ECO:0000313" key="4">
    <source>
        <dbReference type="EMBL" id="AXX92854.1"/>
    </source>
</evidence>
<dbReference type="EMBL" id="NXFY01000004">
    <property type="protein sequence ID" value="PHO18690.1"/>
    <property type="molecule type" value="Genomic_DNA"/>
</dbReference>
<dbReference type="GO" id="GO:0016705">
    <property type="term" value="F:oxidoreductase activity, acting on paired donors, with incorporation or reduction of molecular oxygen"/>
    <property type="evidence" value="ECO:0007669"/>
    <property type="project" value="InterPro"/>
</dbReference>
<dbReference type="GO" id="GO:0005829">
    <property type="term" value="C:cytosol"/>
    <property type="evidence" value="ECO:0007669"/>
    <property type="project" value="TreeGrafter"/>
</dbReference>
<dbReference type="InterPro" id="IPR019949">
    <property type="entry name" value="CmoO-like"/>
</dbReference>
<name>A0A2G1DJS8_9BACT</name>
<protein>
    <recommendedName>
        <fullName evidence="2">Luciferase-like monooxygenase</fullName>
    </recommendedName>
</protein>
<gene>
    <name evidence="4" type="ORF">AMOL_1891</name>
    <name evidence="5" type="ORF">CPU12_03760</name>
</gene>
<accession>A0A2G1DJS8</accession>
<comment type="similarity">
    <text evidence="1">To bacterial alkanal monooxygenase alpha and beta chains.</text>
</comment>
<dbReference type="CDD" id="cd00347">
    <property type="entry name" value="Flavin_utilizing_monoxygenases"/>
    <property type="match status" value="1"/>
</dbReference>
<reference evidence="4 7" key="2">
    <citation type="submission" date="2018-08" db="EMBL/GenBank/DDBJ databases">
        <title>Complete genome of the Arcobacter molluscorum type strain LMG 25693.</title>
        <authorList>
            <person name="Miller W.G."/>
            <person name="Yee E."/>
            <person name="Bono J.L."/>
        </authorList>
    </citation>
    <scope>NUCLEOTIDE SEQUENCE [LARGE SCALE GENOMIC DNA]</scope>
    <source>
        <strain evidence="4 7">CECT 7696</strain>
    </source>
</reference>
<keyword evidence="6" id="KW-1185">Reference proteome</keyword>
<organism evidence="5 6">
    <name type="scientific">Malaciobacter molluscorum LMG 25693</name>
    <dbReference type="NCBI Taxonomy" id="870501"/>
    <lineage>
        <taxon>Bacteria</taxon>
        <taxon>Pseudomonadati</taxon>
        <taxon>Campylobacterota</taxon>
        <taxon>Epsilonproteobacteria</taxon>
        <taxon>Campylobacterales</taxon>
        <taxon>Arcobacteraceae</taxon>
        <taxon>Malaciobacter</taxon>
    </lineage>
</organism>
<proteinExistence type="predicted"/>
<dbReference type="Proteomes" id="UP000221222">
    <property type="component" value="Unassembled WGS sequence"/>
</dbReference>
<evidence type="ECO:0000313" key="5">
    <source>
        <dbReference type="EMBL" id="PHO18690.1"/>
    </source>
</evidence>
<dbReference type="PANTHER" id="PTHR30137">
    <property type="entry name" value="LUCIFERASE-LIKE MONOOXYGENASE"/>
    <property type="match status" value="1"/>
</dbReference>
<dbReference type="InterPro" id="IPR050766">
    <property type="entry name" value="Bact_Lucif_Oxidored"/>
</dbReference>
<dbReference type="Gene3D" id="3.20.20.30">
    <property type="entry name" value="Luciferase-like domain"/>
    <property type="match status" value="1"/>
</dbReference>
<evidence type="ECO:0000313" key="6">
    <source>
        <dbReference type="Proteomes" id="UP000221222"/>
    </source>
</evidence>
<dbReference type="PANTHER" id="PTHR30137:SF6">
    <property type="entry name" value="LUCIFERASE-LIKE MONOOXYGENASE"/>
    <property type="match status" value="1"/>
</dbReference>
<dbReference type="KEGG" id="amol:AMOL_1891"/>
<dbReference type="EMBL" id="CP032098">
    <property type="protein sequence ID" value="AXX92854.1"/>
    <property type="molecule type" value="Genomic_DNA"/>
</dbReference>
<evidence type="ECO:0000256" key="1">
    <source>
        <dbReference type="ARBA" id="ARBA00007789"/>
    </source>
</evidence>
<dbReference type="FunFam" id="3.20.20.30:FF:000002">
    <property type="entry name" value="LLM class flavin-dependent oxidoreductase"/>
    <property type="match status" value="1"/>
</dbReference>
<evidence type="ECO:0000256" key="2">
    <source>
        <dbReference type="ARBA" id="ARBA00074555"/>
    </source>
</evidence>
<dbReference type="Proteomes" id="UP000262712">
    <property type="component" value="Chromosome"/>
</dbReference>
<dbReference type="InterPro" id="IPR036661">
    <property type="entry name" value="Luciferase-like_sf"/>
</dbReference>
<dbReference type="Pfam" id="PF00296">
    <property type="entry name" value="Bac_luciferase"/>
    <property type="match status" value="1"/>
</dbReference>